<dbReference type="Pfam" id="PF09476">
    <property type="entry name" value="Pilus_CpaD"/>
    <property type="match status" value="1"/>
</dbReference>
<reference evidence="2 3" key="1">
    <citation type="submission" date="2020-08" db="EMBL/GenBank/DDBJ databases">
        <title>Genomic Encyclopedia of Type Strains, Phase IV (KMG-IV): sequencing the most valuable type-strain genomes for metagenomic binning, comparative biology and taxonomic classification.</title>
        <authorList>
            <person name="Goeker M."/>
        </authorList>
    </citation>
    <scope>NUCLEOTIDE SEQUENCE [LARGE SCALE GENOMIC DNA]</scope>
    <source>
        <strain evidence="2 3">DSM 27568</strain>
    </source>
</reference>
<sequence>MTHRLLSIAALALGISLAGCAGMPTNRTMYSQHQPVVEHVNYTLDLATGNGGLPYPEQQRLAGWMEALTPRYGDKISIEDPMQSPETRAMVEALAARYSLVLDDAVPASTGVVEAGTTRIVLTRSKAVVHGCPDWSAHSDANFRNGLSPNYGCSVNTNLAAMVANPEHLVKGDGSDSDTTIMSSNKAINTYRTKIPSGQGDLKATTSKGN</sequence>
<organism evidence="2 3">
    <name type="scientific">Novosphingobium fluoreni</name>
    <dbReference type="NCBI Taxonomy" id="1391222"/>
    <lineage>
        <taxon>Bacteria</taxon>
        <taxon>Pseudomonadati</taxon>
        <taxon>Pseudomonadota</taxon>
        <taxon>Alphaproteobacteria</taxon>
        <taxon>Sphingomonadales</taxon>
        <taxon>Sphingomonadaceae</taxon>
        <taxon>Novosphingobium</taxon>
    </lineage>
</organism>
<dbReference type="AlphaFoldDB" id="A0A7W6C431"/>
<dbReference type="InterPro" id="IPR019027">
    <property type="entry name" value="Pilus_biogenesis_CpaD-related"/>
</dbReference>
<evidence type="ECO:0000313" key="3">
    <source>
        <dbReference type="Proteomes" id="UP000561459"/>
    </source>
</evidence>
<evidence type="ECO:0000313" key="2">
    <source>
        <dbReference type="EMBL" id="MBB3940105.1"/>
    </source>
</evidence>
<dbReference type="EMBL" id="JACIDY010000003">
    <property type="protein sequence ID" value="MBB3940105.1"/>
    <property type="molecule type" value="Genomic_DNA"/>
</dbReference>
<protein>
    <submittedName>
        <fullName evidence="2">Pilus assembly protein CpaD</fullName>
    </submittedName>
</protein>
<gene>
    <name evidence="2" type="ORF">GGR39_001755</name>
</gene>
<feature type="signal peptide" evidence="1">
    <location>
        <begin position="1"/>
        <end position="21"/>
    </location>
</feature>
<keyword evidence="3" id="KW-1185">Reference proteome</keyword>
<evidence type="ECO:0000256" key="1">
    <source>
        <dbReference type="SAM" id="SignalP"/>
    </source>
</evidence>
<dbReference type="RefSeq" id="WP_183616753.1">
    <property type="nucleotide sequence ID" value="NZ_JACIDY010000003.1"/>
</dbReference>
<dbReference type="Proteomes" id="UP000561459">
    <property type="component" value="Unassembled WGS sequence"/>
</dbReference>
<name>A0A7W6C431_9SPHN</name>
<accession>A0A7W6C431</accession>
<dbReference type="PROSITE" id="PS51257">
    <property type="entry name" value="PROKAR_LIPOPROTEIN"/>
    <property type="match status" value="1"/>
</dbReference>
<comment type="caution">
    <text evidence="2">The sequence shown here is derived from an EMBL/GenBank/DDBJ whole genome shotgun (WGS) entry which is preliminary data.</text>
</comment>
<proteinExistence type="predicted"/>
<keyword evidence="1" id="KW-0732">Signal</keyword>
<feature type="chain" id="PRO_5030575611" evidence="1">
    <location>
        <begin position="22"/>
        <end position="210"/>
    </location>
</feature>